<accession>A0A2H3K8B3</accession>
<dbReference type="OrthoDB" id="9811552at2"/>
<dbReference type="InterPro" id="IPR031845">
    <property type="entry name" value="RnlA_toxin_NRD"/>
</dbReference>
<dbReference type="AlphaFoldDB" id="A0A2H3K8B3"/>
<sequence>MKKLNLNRKSYQNHIENILSKECQYTVENKPNNLKIFKFIKTGEKQAQLNIYENNDGTTTLQYSVGQNQELSKKIAEEIVTVSAIKVFKSQSFYIKAIRDEDFEAFVELVTEYGNVIENDKEENKKRIIAFRGKQGDKIVVTKHSNSAFQVQGKPMLLFNEIIEILSEFLTFDEIIQQQLEFYESNLTTADIRGELETKLPNICNLLENKLKVIITPSLALQKIVVELEDYSAFVFPILRAIEGVLKQMFLKFGKEIDYKNGFGEFIIKENGSYKFEAEFNKTLNNSSFESKICNLYKYYNIHRHSLFHIDDDIVNSKVVSLQEANNIISTSLTVIDDCFECLK</sequence>
<evidence type="ECO:0000259" key="1">
    <source>
        <dbReference type="Pfam" id="PF15935"/>
    </source>
</evidence>
<dbReference type="GO" id="GO:0004521">
    <property type="term" value="F:RNA endonuclease activity"/>
    <property type="evidence" value="ECO:0007669"/>
    <property type="project" value="InterPro"/>
</dbReference>
<dbReference type="Gene3D" id="6.10.250.2650">
    <property type="match status" value="1"/>
</dbReference>
<protein>
    <recommendedName>
        <fullName evidence="6">Bacterial toxin RNase RnlA/LsoA DBD domain-containing protein</fullName>
    </recommendedName>
</protein>
<dbReference type="Proteomes" id="UP000220828">
    <property type="component" value="Unassembled WGS sequence"/>
</dbReference>
<feature type="domain" description="Bacterial toxin RNase RnlA/LsoA N-terminal" evidence="3">
    <location>
        <begin position="1"/>
        <end position="77"/>
    </location>
</feature>
<evidence type="ECO:0000259" key="3">
    <source>
        <dbReference type="Pfam" id="PF19417"/>
    </source>
</evidence>
<evidence type="ECO:0000313" key="5">
    <source>
        <dbReference type="Proteomes" id="UP000220828"/>
    </source>
</evidence>
<evidence type="ECO:0000259" key="2">
    <source>
        <dbReference type="Pfam" id="PF19034"/>
    </source>
</evidence>
<dbReference type="InterPro" id="IPR045837">
    <property type="entry name" value="RnlA_toxin_N"/>
</dbReference>
<dbReference type="EMBL" id="PCMW01000154">
    <property type="protein sequence ID" value="PDS21727.1"/>
    <property type="molecule type" value="Genomic_DNA"/>
</dbReference>
<reference evidence="4 5" key="1">
    <citation type="submission" date="2017-09" db="EMBL/GenBank/DDBJ databases">
        <title>Whole genomes of Flavobacteriaceae.</title>
        <authorList>
            <person name="Stine C."/>
            <person name="Li C."/>
            <person name="Tadesse D."/>
        </authorList>
    </citation>
    <scope>NUCLEOTIDE SEQUENCE [LARGE SCALE GENOMIC DNA]</scope>
    <source>
        <strain evidence="4 5">ATCC 35036</strain>
    </source>
</reference>
<evidence type="ECO:0000313" key="4">
    <source>
        <dbReference type="EMBL" id="PDS21727.1"/>
    </source>
</evidence>
<comment type="caution">
    <text evidence="4">The sequence shown here is derived from an EMBL/GenBank/DDBJ whole genome shotgun (WGS) entry which is preliminary data.</text>
</comment>
<dbReference type="Gene3D" id="3.30.160.690">
    <property type="entry name" value="Bacterial toxin RNase RnlA/LsoA, N repeated domain"/>
    <property type="match status" value="1"/>
</dbReference>
<organism evidence="4 5">
    <name type="scientific">Flavobacterium branchiophilum</name>
    <dbReference type="NCBI Taxonomy" id="55197"/>
    <lineage>
        <taxon>Bacteria</taxon>
        <taxon>Pseudomonadati</taxon>
        <taxon>Bacteroidota</taxon>
        <taxon>Flavobacteriia</taxon>
        <taxon>Flavobacteriales</taxon>
        <taxon>Flavobacteriaceae</taxon>
        <taxon>Flavobacterium</taxon>
    </lineage>
</organism>
<dbReference type="RefSeq" id="WP_097554989.1">
    <property type="nucleotide sequence ID" value="NZ_PCMW01000154.1"/>
</dbReference>
<dbReference type="Pfam" id="PF15935">
    <property type="entry name" value="RnlA_toxin"/>
    <property type="match status" value="1"/>
</dbReference>
<dbReference type="InterPro" id="IPR043994">
    <property type="entry name" value="RnlA/LsoA-toxin_DBD"/>
</dbReference>
<dbReference type="Gene3D" id="3.30.310.240">
    <property type="entry name" value="Bacterial toxin RNase RnlA/LsoA, N-terminal domain"/>
    <property type="match status" value="1"/>
</dbReference>
<gene>
    <name evidence="4" type="ORF">B0A77_15215</name>
</gene>
<feature type="domain" description="Bacterial toxin RNase RnlA/LsoA DBD" evidence="2">
    <location>
        <begin position="192"/>
        <end position="311"/>
    </location>
</feature>
<evidence type="ECO:0008006" key="6">
    <source>
        <dbReference type="Google" id="ProtNLM"/>
    </source>
</evidence>
<feature type="domain" description="Bacterial toxin RNase RnlA/LsoA N-terminal repeated" evidence="1">
    <location>
        <begin position="91"/>
        <end position="170"/>
    </location>
</feature>
<proteinExistence type="predicted"/>
<name>A0A2H3K8B3_9FLAO</name>
<dbReference type="Pfam" id="PF19417">
    <property type="entry name" value="RnlA_toxin_N"/>
    <property type="match status" value="1"/>
</dbReference>
<dbReference type="Pfam" id="PF19034">
    <property type="entry name" value="RnlA-toxin_DBD"/>
    <property type="match status" value="1"/>
</dbReference>